<evidence type="ECO:0000313" key="2">
    <source>
        <dbReference type="EMBL" id="OGY33449.1"/>
    </source>
</evidence>
<accession>A0A1G1X0B7</accession>
<dbReference type="InterPro" id="IPR009937">
    <property type="entry name" value="Phage_holin_3_6"/>
</dbReference>
<dbReference type="EMBL" id="MHHR01000030">
    <property type="protein sequence ID" value="OGY33449.1"/>
    <property type="molecule type" value="Genomic_DNA"/>
</dbReference>
<protein>
    <submittedName>
        <fullName evidence="2">Uncharacterized protein</fullName>
    </submittedName>
</protein>
<keyword evidence="1" id="KW-0812">Transmembrane</keyword>
<evidence type="ECO:0000313" key="3">
    <source>
        <dbReference type="Proteomes" id="UP000177528"/>
    </source>
</evidence>
<reference evidence="2 3" key="1">
    <citation type="journal article" date="2016" name="Nat. Commun.">
        <title>Thousands of microbial genomes shed light on interconnected biogeochemical processes in an aquifer system.</title>
        <authorList>
            <person name="Anantharaman K."/>
            <person name="Brown C.T."/>
            <person name="Hug L.A."/>
            <person name="Sharon I."/>
            <person name="Castelle C.J."/>
            <person name="Probst A.J."/>
            <person name="Thomas B.C."/>
            <person name="Singh A."/>
            <person name="Wilkins M.J."/>
            <person name="Karaoz U."/>
            <person name="Brodie E.L."/>
            <person name="Williams K.H."/>
            <person name="Hubbard S.S."/>
            <person name="Banfield J.F."/>
        </authorList>
    </citation>
    <scope>NUCLEOTIDE SEQUENCE [LARGE SCALE GENOMIC DNA]</scope>
</reference>
<keyword evidence="1" id="KW-1133">Transmembrane helix</keyword>
<dbReference type="Proteomes" id="UP000177528">
    <property type="component" value="Unassembled WGS sequence"/>
</dbReference>
<proteinExistence type="predicted"/>
<name>A0A1G1X0B7_9BACT</name>
<keyword evidence="1" id="KW-0472">Membrane</keyword>
<organism evidence="2 3">
    <name type="scientific">Candidatus Andersenbacteria bacterium RIFCSPHIGHO2_12_FULL_45_11</name>
    <dbReference type="NCBI Taxonomy" id="1797281"/>
    <lineage>
        <taxon>Bacteria</taxon>
        <taxon>Candidatus Anderseniibacteriota</taxon>
    </lineage>
</organism>
<feature type="transmembrane region" description="Helical" evidence="1">
    <location>
        <begin position="29"/>
        <end position="58"/>
    </location>
</feature>
<dbReference type="AlphaFoldDB" id="A0A1G1X0B7"/>
<dbReference type="Pfam" id="PF07332">
    <property type="entry name" value="Phage_holin_3_6"/>
    <property type="match status" value="1"/>
</dbReference>
<comment type="caution">
    <text evidence="2">The sequence shown here is derived from an EMBL/GenBank/DDBJ whole genome shotgun (WGS) entry which is preliminary data.</text>
</comment>
<sequence length="93" mass="9699">MIAVRKIVLALAASKIIAQRQLAQRARNVGIGIGLCIIGGLLGLLGIVGGIFSIFFALANVQEFIYPSLIAGGISLLIALLIGIEGKRMLKGK</sequence>
<feature type="transmembrane region" description="Helical" evidence="1">
    <location>
        <begin position="64"/>
        <end position="84"/>
    </location>
</feature>
<evidence type="ECO:0000256" key="1">
    <source>
        <dbReference type="SAM" id="Phobius"/>
    </source>
</evidence>
<gene>
    <name evidence="2" type="ORF">A3D99_04890</name>
</gene>